<organism evidence="1 2">
    <name type="scientific">Actinoplanes italicus</name>
    <dbReference type="NCBI Taxonomy" id="113567"/>
    <lineage>
        <taxon>Bacteria</taxon>
        <taxon>Bacillati</taxon>
        <taxon>Actinomycetota</taxon>
        <taxon>Actinomycetes</taxon>
        <taxon>Micromonosporales</taxon>
        <taxon>Micromonosporaceae</taxon>
        <taxon>Actinoplanes</taxon>
    </lineage>
</organism>
<protein>
    <submittedName>
        <fullName evidence="1">Uncharacterized protein</fullName>
    </submittedName>
</protein>
<reference evidence="1 2" key="1">
    <citation type="submission" date="2018-03" db="EMBL/GenBank/DDBJ databases">
        <title>Genomic Encyclopedia of Archaeal and Bacterial Type Strains, Phase II (KMG-II): from individual species to whole genera.</title>
        <authorList>
            <person name="Goeker M."/>
        </authorList>
    </citation>
    <scope>NUCLEOTIDE SEQUENCE [LARGE SCALE GENOMIC DNA]</scope>
    <source>
        <strain evidence="1 2">DSM 43146</strain>
    </source>
</reference>
<dbReference type="RefSeq" id="WP_146169040.1">
    <property type="nucleotide sequence ID" value="NZ_BOMO01000042.1"/>
</dbReference>
<gene>
    <name evidence="1" type="ORF">CLV67_103430</name>
</gene>
<sequence length="94" mass="10985">MSDAVQAFERWQARWTPEAMSARAAEERAERGQVREASPLAELTLDALWEKLGFSREYAEHLVQPYCSCECGHDGWQYCQHANDLGWPDREWIR</sequence>
<comment type="caution">
    <text evidence="1">The sequence shown here is derived from an EMBL/GenBank/DDBJ whole genome shotgun (WGS) entry which is preliminary data.</text>
</comment>
<accession>A0A2T0KJH6</accession>
<dbReference type="EMBL" id="PVMZ01000003">
    <property type="protein sequence ID" value="PRX23681.1"/>
    <property type="molecule type" value="Genomic_DNA"/>
</dbReference>
<proteinExistence type="predicted"/>
<keyword evidence="2" id="KW-1185">Reference proteome</keyword>
<evidence type="ECO:0000313" key="2">
    <source>
        <dbReference type="Proteomes" id="UP000239415"/>
    </source>
</evidence>
<dbReference type="Proteomes" id="UP000239415">
    <property type="component" value="Unassembled WGS sequence"/>
</dbReference>
<name>A0A2T0KJH6_9ACTN</name>
<dbReference type="AlphaFoldDB" id="A0A2T0KJH6"/>
<evidence type="ECO:0000313" key="1">
    <source>
        <dbReference type="EMBL" id="PRX23681.1"/>
    </source>
</evidence>